<dbReference type="InterPro" id="IPR052755">
    <property type="entry name" value="Lysozyme_Inhibitor_LprI"/>
</dbReference>
<keyword evidence="1 5" id="KW-0732">Signal</keyword>
<evidence type="ECO:0000259" key="6">
    <source>
        <dbReference type="Pfam" id="PF07007"/>
    </source>
</evidence>
<organism evidence="8 9">
    <name type="scientific">Aquipseudomonas guryensis</name>
    <dbReference type="NCBI Taxonomy" id="2759165"/>
    <lineage>
        <taxon>Bacteria</taxon>
        <taxon>Pseudomonadati</taxon>
        <taxon>Pseudomonadota</taxon>
        <taxon>Gammaproteobacteria</taxon>
        <taxon>Pseudomonadales</taxon>
        <taxon>Pseudomonadaceae</taxon>
        <taxon>Aquipseudomonas</taxon>
    </lineage>
</organism>
<keyword evidence="9" id="KW-1185">Reference proteome</keyword>
<dbReference type="InterPro" id="IPR009739">
    <property type="entry name" value="LprI-like_N"/>
</dbReference>
<protein>
    <submittedName>
        <fullName evidence="8">MliC family protein</fullName>
    </submittedName>
</protein>
<sequence>MIHCRHALLSALAALPLISQAALTPTFDCSKVATGSIEALICQNTDLAELDQSMATVYQQASAKATNEHPPVLKAEQRGWIKGRDDCWKSDDQVLCVRDSYRQRIAELQARYALVEGSGPVVYACDGVPSKEVIATFYPTEPATVVVEFADSVSLMYQQPAASGSKYQGRNESLWEHQGEATVVWGYEATPMQCKVRAQP</sequence>
<evidence type="ECO:0000256" key="2">
    <source>
        <dbReference type="ARBA" id="ARBA00023136"/>
    </source>
</evidence>
<dbReference type="RefSeq" id="WP_182833698.1">
    <property type="nucleotide sequence ID" value="NZ_JACJFN010000002.1"/>
</dbReference>
<dbReference type="Gene3D" id="1.20.1270.180">
    <property type="match status" value="1"/>
</dbReference>
<dbReference type="InterPro" id="IPR018660">
    <property type="entry name" value="MliC"/>
</dbReference>
<evidence type="ECO:0000256" key="1">
    <source>
        <dbReference type="ARBA" id="ARBA00022729"/>
    </source>
</evidence>
<dbReference type="EMBL" id="JACJFN010000002">
    <property type="protein sequence ID" value="MBB1519700.1"/>
    <property type="molecule type" value="Genomic_DNA"/>
</dbReference>
<dbReference type="AlphaFoldDB" id="A0A7W4H3M8"/>
<feature type="domain" description="C-type lysozyme inhibitor" evidence="7">
    <location>
        <begin position="123"/>
        <end position="190"/>
    </location>
</feature>
<name>A0A7W4H3M8_9GAMM</name>
<dbReference type="PANTHER" id="PTHR37549">
    <property type="entry name" value="LIPOPROTEIN LPRI"/>
    <property type="match status" value="1"/>
</dbReference>
<evidence type="ECO:0000313" key="8">
    <source>
        <dbReference type="EMBL" id="MBB1519700.1"/>
    </source>
</evidence>
<dbReference type="PANTHER" id="PTHR37549:SF1">
    <property type="entry name" value="LIPOPROTEIN LPRI"/>
    <property type="match status" value="1"/>
</dbReference>
<dbReference type="GO" id="GO:0005576">
    <property type="term" value="C:extracellular region"/>
    <property type="evidence" value="ECO:0007669"/>
    <property type="project" value="TreeGrafter"/>
</dbReference>
<gene>
    <name evidence="8" type="ORF">H3H45_10665</name>
</gene>
<dbReference type="InterPro" id="IPR036328">
    <property type="entry name" value="MliC_sf"/>
</dbReference>
<accession>A0A7W4H3M8</accession>
<keyword evidence="3" id="KW-0564">Palmitate</keyword>
<evidence type="ECO:0000256" key="4">
    <source>
        <dbReference type="ARBA" id="ARBA00023288"/>
    </source>
</evidence>
<evidence type="ECO:0000256" key="3">
    <source>
        <dbReference type="ARBA" id="ARBA00023139"/>
    </source>
</evidence>
<feature type="domain" description="Lysozyme inhibitor LprI-like N-terminal" evidence="6">
    <location>
        <begin position="29"/>
        <end position="108"/>
    </location>
</feature>
<reference evidence="8 9" key="1">
    <citation type="submission" date="2020-08" db="EMBL/GenBank/DDBJ databases">
        <authorList>
            <person name="Kim C.M."/>
        </authorList>
    </citation>
    <scope>NUCLEOTIDE SEQUENCE [LARGE SCALE GENOMIC DNA]</scope>
    <source>
        <strain evidence="8 9">SR9</strain>
    </source>
</reference>
<dbReference type="SUPFAM" id="SSF141488">
    <property type="entry name" value="YdhA-like"/>
    <property type="match status" value="1"/>
</dbReference>
<feature type="signal peptide" evidence="5">
    <location>
        <begin position="1"/>
        <end position="21"/>
    </location>
</feature>
<dbReference type="Pfam" id="PF07007">
    <property type="entry name" value="LprI"/>
    <property type="match status" value="1"/>
</dbReference>
<feature type="chain" id="PRO_5031461237" evidence="5">
    <location>
        <begin position="22"/>
        <end position="200"/>
    </location>
</feature>
<evidence type="ECO:0000313" key="9">
    <source>
        <dbReference type="Proteomes" id="UP000581189"/>
    </source>
</evidence>
<dbReference type="Gene3D" id="2.40.128.200">
    <property type="match status" value="1"/>
</dbReference>
<keyword evidence="2" id="KW-0472">Membrane</keyword>
<dbReference type="Pfam" id="PF09864">
    <property type="entry name" value="MliC"/>
    <property type="match status" value="1"/>
</dbReference>
<keyword evidence="4" id="KW-0449">Lipoprotein</keyword>
<dbReference type="Proteomes" id="UP000581189">
    <property type="component" value="Unassembled WGS sequence"/>
</dbReference>
<evidence type="ECO:0000259" key="7">
    <source>
        <dbReference type="Pfam" id="PF09864"/>
    </source>
</evidence>
<proteinExistence type="predicted"/>
<comment type="caution">
    <text evidence="8">The sequence shown here is derived from an EMBL/GenBank/DDBJ whole genome shotgun (WGS) entry which is preliminary data.</text>
</comment>
<evidence type="ECO:0000256" key="5">
    <source>
        <dbReference type="SAM" id="SignalP"/>
    </source>
</evidence>